<evidence type="ECO:0000313" key="4">
    <source>
        <dbReference type="EMBL" id="EDO18925.1"/>
    </source>
</evidence>
<evidence type="ECO:0000259" key="3">
    <source>
        <dbReference type="SMART" id="SM01010"/>
    </source>
</evidence>
<dbReference type="EMBL" id="DS480384">
    <property type="protein sequence ID" value="EDO18925.1"/>
    <property type="molecule type" value="Genomic_DNA"/>
</dbReference>
<dbReference type="eggNOG" id="KOG1616">
    <property type="taxonomic scope" value="Eukaryota"/>
</dbReference>
<feature type="domain" description="Association with the SNF1 complex (ASC)" evidence="3">
    <location>
        <begin position="533"/>
        <end position="660"/>
    </location>
</feature>
<sequence length="667" mass="76415">MGNNISVDATNEFRYKGKNIQYFNPYYNKDKKDISNNLILENSVNLENFNNQNTMNLSNNNLMECLAKLSIDHSNSNSNYSYSTKTLFMNPGHSSPVVCQTPRLTATGSFENRSIFLNNDDSEASSLIIPKTFDESYLMDQNSALFTIEQSSNDDDRKYTTKENKNKTSHFSWKKEMKRRISRISKDKHPKDIYYDGSEEDESDDSNAIVHRHTKDRKRLKSDITVDPSLSDKDSSEIKKEEDNIGSIPIDFTPSNNNEINKKSNFSLHYNDYVNCISSNGTPSITLDTGSSISTAEYELTSLRRYHSRVNVVLRWRDSYIQNETCKSVSIISEDILTSVQAQNSGVLLISNFSMTYDKNENNWVLPDLFLPPGKYRLRFLIDHHDFRYSNYLPVTEDELGTIINEIEILPGYKSVEPFEHNNHIMIQENIINSELSLNNSRQLQSEPPSYPELEENFSSPIESIISEDELDNDQYSKVYGKRNNSIGQSKTSLSIKPCISEVTYTNEIPQLFKITDNNCIVNENYERYGFVEPPSYGEPGLENRVIDCNQDILFATFQQNGAVDVELAEQLFLEKYPVPDLPVFLDSHFSEKLFDNNDSSKNLNDMNGEDIQIKNNGQDIPHVNLNHVLTNKISNGMISVACTTRYKRKFVTHILYSPSTHSEVGF</sequence>
<dbReference type="GO" id="GO:0007165">
    <property type="term" value="P:signal transduction"/>
    <property type="evidence" value="ECO:0007669"/>
    <property type="project" value="TreeGrafter"/>
</dbReference>
<dbReference type="GO" id="GO:0005634">
    <property type="term" value="C:nucleus"/>
    <property type="evidence" value="ECO:0007669"/>
    <property type="project" value="TreeGrafter"/>
</dbReference>
<dbReference type="SUPFAM" id="SSF160219">
    <property type="entry name" value="AMPKBI-like"/>
    <property type="match status" value="1"/>
</dbReference>
<dbReference type="PANTHER" id="PTHR10343">
    <property type="entry name" value="5'-AMP-ACTIVATED PROTEIN KINASE , BETA SUBUNIT"/>
    <property type="match status" value="1"/>
</dbReference>
<dbReference type="SMART" id="SM01010">
    <property type="entry name" value="AMPKBI"/>
    <property type="match status" value="1"/>
</dbReference>
<feature type="region of interest" description="Disordered" evidence="2">
    <location>
        <begin position="182"/>
        <end position="209"/>
    </location>
</feature>
<dbReference type="GO" id="GO:0019901">
    <property type="term" value="F:protein kinase binding"/>
    <property type="evidence" value="ECO:0007669"/>
    <property type="project" value="TreeGrafter"/>
</dbReference>
<accession>A7TFW7</accession>
<dbReference type="InterPro" id="IPR014756">
    <property type="entry name" value="Ig_E-set"/>
</dbReference>
<dbReference type="PhylomeDB" id="A7TFW7"/>
<dbReference type="Pfam" id="PF04739">
    <property type="entry name" value="AMPKBI"/>
    <property type="match status" value="1"/>
</dbReference>
<dbReference type="Proteomes" id="UP000000267">
    <property type="component" value="Unassembled WGS sequence"/>
</dbReference>
<evidence type="ECO:0000256" key="1">
    <source>
        <dbReference type="ARBA" id="ARBA00010926"/>
    </source>
</evidence>
<organism evidence="5">
    <name type="scientific">Vanderwaltozyma polyspora (strain ATCC 22028 / DSM 70294 / BCRC 21397 / CBS 2163 / NBRC 10782 / NRRL Y-8283 / UCD 57-17)</name>
    <name type="common">Kluyveromyces polysporus</name>
    <dbReference type="NCBI Taxonomy" id="436907"/>
    <lineage>
        <taxon>Eukaryota</taxon>
        <taxon>Fungi</taxon>
        <taxon>Dikarya</taxon>
        <taxon>Ascomycota</taxon>
        <taxon>Saccharomycotina</taxon>
        <taxon>Saccharomycetes</taxon>
        <taxon>Saccharomycetales</taxon>
        <taxon>Saccharomycetaceae</taxon>
        <taxon>Vanderwaltozyma</taxon>
    </lineage>
</organism>
<dbReference type="HOGENOM" id="CLU_411722_0_0_1"/>
<dbReference type="SUPFAM" id="SSF81296">
    <property type="entry name" value="E set domains"/>
    <property type="match status" value="1"/>
</dbReference>
<feature type="compositionally biased region" description="Basic and acidic residues" evidence="2">
    <location>
        <begin position="184"/>
        <end position="194"/>
    </location>
</feature>
<dbReference type="InterPro" id="IPR037256">
    <property type="entry name" value="ASC_dom_sf"/>
</dbReference>
<evidence type="ECO:0000256" key="2">
    <source>
        <dbReference type="SAM" id="MobiDB-lite"/>
    </source>
</evidence>
<protein>
    <recommendedName>
        <fullName evidence="3">Association with the SNF1 complex (ASC) domain-containing protein</fullName>
    </recommendedName>
</protein>
<dbReference type="STRING" id="436907.A7TFW7"/>
<dbReference type="AlphaFoldDB" id="A7TFW7"/>
<dbReference type="Gene3D" id="6.20.250.60">
    <property type="match status" value="1"/>
</dbReference>
<keyword evidence="5" id="KW-1185">Reference proteome</keyword>
<reference evidence="4 5" key="1">
    <citation type="journal article" date="2007" name="Proc. Natl. Acad. Sci. U.S.A.">
        <title>Independent sorting-out of thousands of duplicated gene pairs in two yeast species descended from a whole-genome duplication.</title>
        <authorList>
            <person name="Scannell D.R."/>
            <person name="Frank A.C."/>
            <person name="Conant G.C."/>
            <person name="Byrne K.P."/>
            <person name="Woolfit M."/>
            <person name="Wolfe K.H."/>
        </authorList>
    </citation>
    <scope>NUCLEOTIDE SEQUENCE [LARGE SCALE GENOMIC DNA]</scope>
    <source>
        <strain evidence="5">ATCC 22028 / DSM 70294 / BCRC 21397 / CBS 2163 / NBRC 10782 / NRRL Y-8283 / UCD 57-17</strain>
    </source>
</reference>
<dbReference type="InterPro" id="IPR050827">
    <property type="entry name" value="CRP1_MDG1_kinase"/>
</dbReference>
<dbReference type="InParanoid" id="A7TFW7"/>
<dbReference type="KEGG" id="vpo:Kpol_1023p98"/>
<dbReference type="PANTHER" id="PTHR10343:SF87">
    <property type="entry name" value="SNF1 PROTEIN KINASE SUBUNIT BETA-1"/>
    <property type="match status" value="1"/>
</dbReference>
<comment type="similarity">
    <text evidence="1">Belongs to the 5'-AMP-activated protein kinase beta subunit family.</text>
</comment>
<dbReference type="GeneID" id="5547245"/>
<dbReference type="OrthoDB" id="531008at2759"/>
<gene>
    <name evidence="4" type="ORF">Kpol_1023p98</name>
</gene>
<evidence type="ECO:0000313" key="5">
    <source>
        <dbReference type="Proteomes" id="UP000000267"/>
    </source>
</evidence>
<name>A7TFW7_VANPO</name>
<proteinExistence type="inferred from homology"/>
<dbReference type="RefSeq" id="XP_001646783.1">
    <property type="nucleotide sequence ID" value="XM_001646733.1"/>
</dbReference>
<dbReference type="GO" id="GO:0005737">
    <property type="term" value="C:cytoplasm"/>
    <property type="evidence" value="ECO:0007669"/>
    <property type="project" value="TreeGrafter"/>
</dbReference>
<dbReference type="InterPro" id="IPR006828">
    <property type="entry name" value="ASC_dom"/>
</dbReference>
<dbReference type="GO" id="GO:0031588">
    <property type="term" value="C:nucleotide-activated protein kinase complex"/>
    <property type="evidence" value="ECO:0007669"/>
    <property type="project" value="TreeGrafter"/>
</dbReference>